<dbReference type="GO" id="GO:0055085">
    <property type="term" value="P:transmembrane transport"/>
    <property type="evidence" value="ECO:0007669"/>
    <property type="project" value="InterPro"/>
</dbReference>
<protein>
    <submittedName>
        <fullName evidence="9">Peptide/nickel transport system permease protein</fullName>
    </submittedName>
</protein>
<comment type="subcellular location">
    <subcellularLocation>
        <location evidence="1 7">Cell membrane</location>
        <topology evidence="1 7">Multi-pass membrane protein</topology>
    </subcellularLocation>
</comment>
<dbReference type="SUPFAM" id="SSF161098">
    <property type="entry name" value="MetI-like"/>
    <property type="match status" value="1"/>
</dbReference>
<dbReference type="Gene3D" id="1.10.3720.10">
    <property type="entry name" value="MetI-like"/>
    <property type="match status" value="1"/>
</dbReference>
<feature type="transmembrane region" description="Helical" evidence="7">
    <location>
        <begin position="283"/>
        <end position="302"/>
    </location>
</feature>
<evidence type="ECO:0000259" key="8">
    <source>
        <dbReference type="PROSITE" id="PS50928"/>
    </source>
</evidence>
<dbReference type="InterPro" id="IPR035906">
    <property type="entry name" value="MetI-like_sf"/>
</dbReference>
<dbReference type="Proteomes" id="UP000198873">
    <property type="component" value="Unassembled WGS sequence"/>
</dbReference>
<comment type="similarity">
    <text evidence="7">Belongs to the binding-protein-dependent transport system permease family.</text>
</comment>
<keyword evidence="6 7" id="KW-0472">Membrane</keyword>
<dbReference type="AlphaFoldDB" id="A0A1I6PKR3"/>
<evidence type="ECO:0000256" key="2">
    <source>
        <dbReference type="ARBA" id="ARBA00022448"/>
    </source>
</evidence>
<dbReference type="RefSeq" id="WP_093842059.1">
    <property type="nucleotide sequence ID" value="NZ_FPAB01000001.1"/>
</dbReference>
<reference evidence="10" key="1">
    <citation type="submission" date="2016-10" db="EMBL/GenBank/DDBJ databases">
        <authorList>
            <person name="Varghese N."/>
            <person name="Submissions S."/>
        </authorList>
    </citation>
    <scope>NUCLEOTIDE SEQUENCE [LARGE SCALE GENOMIC DNA]</scope>
    <source>
        <strain evidence="10">CGMCC 4.7047</strain>
    </source>
</reference>
<keyword evidence="2 7" id="KW-0813">Transport</keyword>
<keyword evidence="5 7" id="KW-1133">Transmembrane helix</keyword>
<dbReference type="PANTHER" id="PTHR43163">
    <property type="entry name" value="DIPEPTIDE TRANSPORT SYSTEM PERMEASE PROTEIN DPPB-RELATED"/>
    <property type="match status" value="1"/>
</dbReference>
<accession>A0A1I6PKR3</accession>
<feature type="transmembrane region" description="Helical" evidence="7">
    <location>
        <begin position="237"/>
        <end position="263"/>
    </location>
</feature>
<organism evidence="9 10">
    <name type="scientific">Streptomyces harbinensis</name>
    <dbReference type="NCBI Taxonomy" id="1176198"/>
    <lineage>
        <taxon>Bacteria</taxon>
        <taxon>Bacillati</taxon>
        <taxon>Actinomycetota</taxon>
        <taxon>Actinomycetes</taxon>
        <taxon>Kitasatosporales</taxon>
        <taxon>Streptomycetaceae</taxon>
        <taxon>Streptomyces</taxon>
    </lineage>
</organism>
<keyword evidence="10" id="KW-1185">Reference proteome</keyword>
<dbReference type="InterPro" id="IPR045621">
    <property type="entry name" value="BPD_transp_1_N"/>
</dbReference>
<dbReference type="InterPro" id="IPR000515">
    <property type="entry name" value="MetI-like"/>
</dbReference>
<proteinExistence type="inferred from homology"/>
<evidence type="ECO:0000256" key="5">
    <source>
        <dbReference type="ARBA" id="ARBA00022989"/>
    </source>
</evidence>
<feature type="transmembrane region" description="Helical" evidence="7">
    <location>
        <begin position="101"/>
        <end position="122"/>
    </location>
</feature>
<evidence type="ECO:0000313" key="9">
    <source>
        <dbReference type="EMBL" id="SFS40625.1"/>
    </source>
</evidence>
<feature type="domain" description="ABC transmembrane type-1" evidence="8">
    <location>
        <begin position="97"/>
        <end position="302"/>
    </location>
</feature>
<dbReference type="PROSITE" id="PS50928">
    <property type="entry name" value="ABC_TM1"/>
    <property type="match status" value="1"/>
</dbReference>
<gene>
    <name evidence="9" type="ORF">SAMN05444716_101567</name>
</gene>
<feature type="transmembrane region" description="Helical" evidence="7">
    <location>
        <begin position="134"/>
        <end position="159"/>
    </location>
</feature>
<dbReference type="Pfam" id="PF00528">
    <property type="entry name" value="BPD_transp_1"/>
    <property type="match status" value="1"/>
</dbReference>
<dbReference type="Pfam" id="PF19300">
    <property type="entry name" value="BPD_transp_1_N"/>
    <property type="match status" value="1"/>
</dbReference>
<keyword evidence="4 7" id="KW-0812">Transmembrane</keyword>
<name>A0A1I6PKR3_9ACTN</name>
<sequence>MNRWAFWLRRLVAGAVALVALSLLIFGATELLPGDAVSAVAGPTATEEERAAVRERLGLDRDAATRYLEWAGGALRGDLGTGYLGARPVTEVVGARLPHSLLLAALALAVTVPVAVVAGLAAGMRAGGPVDHAVSAGTLLVAGLPEFVLATLLLWALAAGPGLLPQVSMVPLGGSPLDAPEILVLPVATLAVSGIAVATRLIRARTADIAATPYIEAARLRGVTGPRLALRHVLPNALGPAVQALGMVTGALVGGAVVVETVFGYPGIGRELQEAVAYRDVPLVQGIALVLCAIALAVLLLTDLLARALDPRSGGAR</sequence>
<dbReference type="GO" id="GO:0005886">
    <property type="term" value="C:plasma membrane"/>
    <property type="evidence" value="ECO:0007669"/>
    <property type="project" value="UniProtKB-SubCell"/>
</dbReference>
<dbReference type="EMBL" id="FPAB01000001">
    <property type="protein sequence ID" value="SFS40625.1"/>
    <property type="molecule type" value="Genomic_DNA"/>
</dbReference>
<evidence type="ECO:0000313" key="10">
    <source>
        <dbReference type="Proteomes" id="UP000198873"/>
    </source>
</evidence>
<dbReference type="PANTHER" id="PTHR43163:SF3">
    <property type="entry name" value="PEPTIDE ABC TRANSPORTER PERMEASE PROTEIN"/>
    <property type="match status" value="1"/>
</dbReference>
<feature type="transmembrane region" description="Helical" evidence="7">
    <location>
        <begin position="179"/>
        <end position="198"/>
    </location>
</feature>
<dbReference type="CDD" id="cd06261">
    <property type="entry name" value="TM_PBP2"/>
    <property type="match status" value="1"/>
</dbReference>
<keyword evidence="3" id="KW-1003">Cell membrane</keyword>
<evidence type="ECO:0000256" key="1">
    <source>
        <dbReference type="ARBA" id="ARBA00004651"/>
    </source>
</evidence>
<evidence type="ECO:0000256" key="4">
    <source>
        <dbReference type="ARBA" id="ARBA00022692"/>
    </source>
</evidence>
<evidence type="ECO:0000256" key="6">
    <source>
        <dbReference type="ARBA" id="ARBA00023136"/>
    </source>
</evidence>
<dbReference type="STRING" id="1176198.SAMN05444716_101567"/>
<evidence type="ECO:0000256" key="7">
    <source>
        <dbReference type="RuleBase" id="RU363032"/>
    </source>
</evidence>
<evidence type="ECO:0000256" key="3">
    <source>
        <dbReference type="ARBA" id="ARBA00022475"/>
    </source>
</evidence>